<accession>A0A1H7QQ29</accession>
<proteinExistence type="predicted"/>
<dbReference type="RefSeq" id="WP_089909633.1">
    <property type="nucleotide sequence ID" value="NZ_FOBB01000002.1"/>
</dbReference>
<evidence type="ECO:0000313" key="3">
    <source>
        <dbReference type="EMBL" id="SEL50033.1"/>
    </source>
</evidence>
<dbReference type="Gene3D" id="3.30.360.10">
    <property type="entry name" value="Dihydrodipicolinate Reductase, domain 2"/>
    <property type="match status" value="1"/>
</dbReference>
<dbReference type="PANTHER" id="PTHR43818">
    <property type="entry name" value="BCDNA.GH03377"/>
    <property type="match status" value="1"/>
</dbReference>
<dbReference type="InterPro" id="IPR050463">
    <property type="entry name" value="Gfo/Idh/MocA_oxidrdct_glycsds"/>
</dbReference>
<name>A0A1H7QQ29_9BACT</name>
<dbReference type="STRING" id="573321.SAMN04488505_102413"/>
<dbReference type="Proteomes" id="UP000198984">
    <property type="component" value="Unassembled WGS sequence"/>
</dbReference>
<dbReference type="EMBL" id="FOBB01000002">
    <property type="protein sequence ID" value="SEL50033.1"/>
    <property type="molecule type" value="Genomic_DNA"/>
</dbReference>
<organism evidence="3 4">
    <name type="scientific">Chitinophaga rupis</name>
    <dbReference type="NCBI Taxonomy" id="573321"/>
    <lineage>
        <taxon>Bacteria</taxon>
        <taxon>Pseudomonadati</taxon>
        <taxon>Bacteroidota</taxon>
        <taxon>Chitinophagia</taxon>
        <taxon>Chitinophagales</taxon>
        <taxon>Chitinophagaceae</taxon>
        <taxon>Chitinophaga</taxon>
    </lineage>
</organism>
<dbReference type="Pfam" id="PF19051">
    <property type="entry name" value="GFO_IDH_MocA_C2"/>
    <property type="match status" value="1"/>
</dbReference>
<dbReference type="Pfam" id="PF01408">
    <property type="entry name" value="GFO_IDH_MocA"/>
    <property type="match status" value="1"/>
</dbReference>
<dbReference type="GO" id="GO:0000166">
    <property type="term" value="F:nucleotide binding"/>
    <property type="evidence" value="ECO:0007669"/>
    <property type="project" value="InterPro"/>
</dbReference>
<dbReference type="InterPro" id="IPR043906">
    <property type="entry name" value="Gfo/Idh/MocA_OxRdtase_bact_C"/>
</dbReference>
<keyword evidence="4" id="KW-1185">Reference proteome</keyword>
<feature type="domain" description="Gfo/Idh/MocA-like oxidoreductase bacterial type C-terminal" evidence="2">
    <location>
        <begin position="194"/>
        <end position="426"/>
    </location>
</feature>
<gene>
    <name evidence="3" type="ORF">SAMN04488505_102413</name>
</gene>
<evidence type="ECO:0000259" key="2">
    <source>
        <dbReference type="Pfam" id="PF19051"/>
    </source>
</evidence>
<dbReference type="SUPFAM" id="SSF55347">
    <property type="entry name" value="Glyceraldehyde-3-phosphate dehydrogenase-like, C-terminal domain"/>
    <property type="match status" value="1"/>
</dbReference>
<dbReference type="InterPro" id="IPR036291">
    <property type="entry name" value="NAD(P)-bd_dom_sf"/>
</dbReference>
<evidence type="ECO:0000259" key="1">
    <source>
        <dbReference type="Pfam" id="PF01408"/>
    </source>
</evidence>
<dbReference type="SUPFAM" id="SSF51735">
    <property type="entry name" value="NAD(P)-binding Rossmann-fold domains"/>
    <property type="match status" value="1"/>
</dbReference>
<evidence type="ECO:0000313" key="4">
    <source>
        <dbReference type="Proteomes" id="UP000198984"/>
    </source>
</evidence>
<dbReference type="Gene3D" id="3.40.50.720">
    <property type="entry name" value="NAD(P)-binding Rossmann-like Domain"/>
    <property type="match status" value="1"/>
</dbReference>
<feature type="domain" description="Gfo/Idh/MocA-like oxidoreductase N-terminal" evidence="1">
    <location>
        <begin position="33"/>
        <end position="155"/>
    </location>
</feature>
<dbReference type="AlphaFoldDB" id="A0A1H7QQ29"/>
<dbReference type="PANTHER" id="PTHR43818:SF5">
    <property type="entry name" value="OXIDOREDUCTASE FAMILY PROTEIN"/>
    <property type="match status" value="1"/>
</dbReference>
<sequence length="429" mass="48903">MHRRSFLKNTAQAGVAYSALPLLSSLQRTAPYKLALIGSGWWGMNILRSALQHGGCKLTAICDVDERQANAALTVINTLTSDRPKTYRDYRELLHKEKPEVVIVATPDHWHPLIAIAAMQQGAHVYVEKPICHTINEGKAMVKAARQYNRVVQVGTHRRVSPHNISGINFLKSGKAGKIGMVRAFVHYGGEEGKKVADESVPQGLNWDMWCGPAPLHPYNPTIHPKGFRQYLDYANGQLGDWGIHWMDQILWWTEEKYPRKVFSSANRFIKKDNTDAPDTQNVIFEFESFTATWEHRMYAGNEAEKSNVGCYFYGTEGTFHMGWLDGWTFYPSDKNKSIIHEAPVLHKPDDQNIPELWADFMQSVQQNHSPVCDIAIGQRSTNMSLLGMLSYKLGRSIEWDGEQQLIKNDEEANKLLQRKYRGEWEYPV</sequence>
<dbReference type="InterPro" id="IPR000683">
    <property type="entry name" value="Gfo/Idh/MocA-like_OxRdtase_N"/>
</dbReference>
<dbReference type="OrthoDB" id="726883at2"/>
<protein>
    <submittedName>
        <fullName evidence="3">Predicted dehydrogenase</fullName>
    </submittedName>
</protein>
<reference evidence="3 4" key="1">
    <citation type="submission" date="2016-10" db="EMBL/GenBank/DDBJ databases">
        <authorList>
            <person name="de Groot N.N."/>
        </authorList>
    </citation>
    <scope>NUCLEOTIDE SEQUENCE [LARGE SCALE GENOMIC DNA]</scope>
    <source>
        <strain evidence="3 4">DSM 21039</strain>
    </source>
</reference>